<dbReference type="Proteomes" id="UP000006620">
    <property type="component" value="Chromosome"/>
</dbReference>
<dbReference type="PANTHER" id="PTHR38032">
    <property type="entry name" value="POLYMERASE-RELATED"/>
    <property type="match status" value="1"/>
</dbReference>
<feature type="region of interest" description="Disordered" evidence="1">
    <location>
        <begin position="22"/>
        <end position="43"/>
    </location>
</feature>
<evidence type="ECO:0000313" key="4">
    <source>
        <dbReference type="Proteomes" id="UP000006620"/>
    </source>
</evidence>
<dbReference type="PATRIC" id="fig|1036673.3.peg.6413"/>
<dbReference type="InterPro" id="IPR046865">
    <property type="entry name" value="FapA_b_solenoid"/>
</dbReference>
<sequence length="620" mass="68279">MNNHISDDELLGLIKSLNLEEAVPEREGRSGGEDLPPSGEGASVHVENNQIVVRAVEGGGYPLVEAVPPVRLLKNGKLVEGRTRVGAGDKLEWQIAREPLYAIEVSENKLEAYFQLVSKVRYGWNLVDQPASSPLRIEAVEDREVVLETVNLSEVMRTLQSMGIVKNIRSAVIFQELAHPTHERRLVAQGLRPEPSQDARLELYFAQEVQSSIEEKEGRTVDYRNHLHIPSVKKGDLIARRYPMVPGVIGYTVYGELIEPVPPKDITVIAKENVEIRGDGEVYAAKDGRPRMTGNQAVRYFDIATSYVVNGDVDLKTGNIAFSGDVIVHGSVKEGMVIESLGNVYIFGNAYQATVTATGSIQATGSIVKSHFYSGYYGVVFNRLYANCKALNDQLARLVQASQLLMGVIEAKGQRVGIGQILMTLIESKFKDVPKTAADTLSCVKSIQRLASKEMNDLRDQAGLLTDPRRILGLDSFNLIHALQNTVRETYDMVERMQEIGANIDVGQCYLSEAKATGDILIRKEGVLQSTLTCRGSITFFGRDAVCRGSQLDAQDTITANVVGGDFGGETMLKAGRRITMNRMNPGKLCIGKLCRQILQPIKHVTAYVQDGELMVEFEK</sequence>
<dbReference type="AlphaFoldDB" id="F8FGL2"/>
<name>F8FGL2_PAEMK</name>
<dbReference type="InterPro" id="IPR046866">
    <property type="entry name" value="FapA_N"/>
</dbReference>
<protein>
    <recommendedName>
        <fullName evidence="2">Flagellar Assembly Protein A N-terminal region domain-containing protein</fullName>
    </recommendedName>
</protein>
<dbReference type="Pfam" id="PF03961">
    <property type="entry name" value="FapA"/>
    <property type="match status" value="1"/>
</dbReference>
<dbReference type="Pfam" id="PF20250">
    <property type="entry name" value="FapA_N"/>
    <property type="match status" value="1"/>
</dbReference>
<reference evidence="4" key="1">
    <citation type="submission" date="2011-06" db="EMBL/GenBank/DDBJ databases">
        <title>Complete genome sequence of Paenibacillus mucilaginosus KNP414.</title>
        <authorList>
            <person name="Wang J."/>
            <person name="Hu S."/>
            <person name="Hu X."/>
            <person name="Zhang B."/>
            <person name="Dong D."/>
            <person name="Zhang S."/>
            <person name="Zhao K."/>
            <person name="Wu D."/>
        </authorList>
    </citation>
    <scope>NUCLEOTIDE SEQUENCE [LARGE SCALE GENOMIC DNA]</scope>
    <source>
        <strain evidence="4">KNP414</strain>
    </source>
</reference>
<organism evidence="3 4">
    <name type="scientific">Paenibacillus mucilaginosus (strain KNP414)</name>
    <dbReference type="NCBI Taxonomy" id="1036673"/>
    <lineage>
        <taxon>Bacteria</taxon>
        <taxon>Bacillati</taxon>
        <taxon>Bacillota</taxon>
        <taxon>Bacilli</taxon>
        <taxon>Bacillales</taxon>
        <taxon>Paenibacillaceae</taxon>
        <taxon>Paenibacillus</taxon>
    </lineage>
</organism>
<accession>F8FGL2</accession>
<gene>
    <name evidence="3" type="ordered locus">KNP414_06871</name>
</gene>
<evidence type="ECO:0000259" key="2">
    <source>
        <dbReference type="Pfam" id="PF20250"/>
    </source>
</evidence>
<dbReference type="HOGENOM" id="CLU_015044_2_0_9"/>
<evidence type="ECO:0000256" key="1">
    <source>
        <dbReference type="SAM" id="MobiDB-lite"/>
    </source>
</evidence>
<feature type="domain" description="Flagellar Assembly Protein A N-terminal region" evidence="2">
    <location>
        <begin position="102"/>
        <end position="294"/>
    </location>
</feature>
<proteinExistence type="predicted"/>
<dbReference type="EMBL" id="CP002869">
    <property type="protein sequence ID" value="AEI45389.1"/>
    <property type="molecule type" value="Genomic_DNA"/>
</dbReference>
<evidence type="ECO:0000313" key="3">
    <source>
        <dbReference type="EMBL" id="AEI45389.1"/>
    </source>
</evidence>
<dbReference type="RefSeq" id="WP_013920533.1">
    <property type="nucleotide sequence ID" value="NC_015690.1"/>
</dbReference>
<reference evidence="3 4" key="2">
    <citation type="journal article" date="2013" name="Genome Announc.">
        <title>Genome Sequence of Growth-Improving Paenibacillus mucilaginosus Strain KNP414.</title>
        <authorList>
            <person name="Lu J.J."/>
            <person name="Wang J.F."/>
            <person name="Hu X.F."/>
        </authorList>
    </citation>
    <scope>NUCLEOTIDE SEQUENCE [LARGE SCALE GENOMIC DNA]</scope>
    <source>
        <strain evidence="3 4">KNP414</strain>
    </source>
</reference>
<dbReference type="InterPro" id="IPR005646">
    <property type="entry name" value="FapA"/>
</dbReference>
<dbReference type="PANTHER" id="PTHR38032:SF1">
    <property type="entry name" value="RNA-BINDING PROTEIN KHPB N-TERMINAL DOMAIN-CONTAINING PROTEIN"/>
    <property type="match status" value="1"/>
</dbReference>
<dbReference type="KEGG" id="pms:KNP414_06871"/>
<feature type="compositionally biased region" description="Basic and acidic residues" evidence="1">
    <location>
        <begin position="23"/>
        <end position="32"/>
    </location>
</feature>